<dbReference type="SUPFAM" id="SSF53850">
    <property type="entry name" value="Periplasmic binding protein-like II"/>
    <property type="match status" value="1"/>
</dbReference>
<dbReference type="InterPro" id="IPR036388">
    <property type="entry name" value="WH-like_DNA-bd_sf"/>
</dbReference>
<dbReference type="InterPro" id="IPR036390">
    <property type="entry name" value="WH_DNA-bd_sf"/>
</dbReference>
<dbReference type="PRINTS" id="PR00039">
    <property type="entry name" value="HTHLYSR"/>
</dbReference>
<evidence type="ECO:0000313" key="7">
    <source>
        <dbReference type="Proteomes" id="UP000703590"/>
    </source>
</evidence>
<protein>
    <submittedName>
        <fullName evidence="6">LysR family transcriptional regulator</fullName>
    </submittedName>
</protein>
<evidence type="ECO:0000259" key="5">
    <source>
        <dbReference type="PROSITE" id="PS50931"/>
    </source>
</evidence>
<dbReference type="PANTHER" id="PTHR30126">
    <property type="entry name" value="HTH-TYPE TRANSCRIPTIONAL REGULATOR"/>
    <property type="match status" value="1"/>
</dbReference>
<evidence type="ECO:0000313" key="6">
    <source>
        <dbReference type="EMBL" id="MBN2965000.1"/>
    </source>
</evidence>
<dbReference type="Pfam" id="PF00126">
    <property type="entry name" value="HTH_1"/>
    <property type="match status" value="1"/>
</dbReference>
<dbReference type="Proteomes" id="UP000703590">
    <property type="component" value="Unassembled WGS sequence"/>
</dbReference>
<reference evidence="6 7" key="2">
    <citation type="submission" date="2021-02" db="EMBL/GenBank/DDBJ databases">
        <title>Sulfurospirillum tamanensis sp. nov.</title>
        <authorList>
            <person name="Frolova A."/>
            <person name="Merkel A."/>
            <person name="Slobodkin A."/>
        </authorList>
    </citation>
    <scope>NUCLEOTIDE SEQUENCE [LARGE SCALE GENOMIC DNA]</scope>
    <source>
        <strain evidence="6 7">T05b</strain>
    </source>
</reference>
<dbReference type="PROSITE" id="PS50931">
    <property type="entry name" value="HTH_LYSR"/>
    <property type="match status" value="1"/>
</dbReference>
<comment type="similarity">
    <text evidence="1">Belongs to the LysR transcriptional regulatory family.</text>
</comment>
<accession>A0ABS2WTS8</accession>
<dbReference type="InterPro" id="IPR005119">
    <property type="entry name" value="LysR_subst-bd"/>
</dbReference>
<gene>
    <name evidence="6" type="ORF">JWV37_09430</name>
</gene>
<dbReference type="RefSeq" id="WP_205459546.1">
    <property type="nucleotide sequence ID" value="NZ_JAFHKK010000021.1"/>
</dbReference>
<dbReference type="Pfam" id="PF03466">
    <property type="entry name" value="LysR_substrate"/>
    <property type="match status" value="1"/>
</dbReference>
<sequence length="296" mass="32765">MEILMTLKQIDHFLTLANLGHVTHSAQALGISQSALSLSLKELERDLGGALFERQGKQLFLNDRGRLFHAQATPLHAKLSALAATLRQGDFFHLRLAVSQSIGTYLLPSMLLDFSHTHPNARFDLRIENSETIIAKLLAHESDAGFVEGKVPQGDFCVTPLATDELIVVCGDKTLAKTPVFIDTLASLPWILREKGSGTKEVFENALPQGVRPKVALEINSNEAIKEALKGRKALSCLSRFVVQNELKQGTLFHVPLINLTISRTLSLLFHPTQNPRFLVWKAAMEAAFKSKFQPR</sequence>
<keyword evidence="4" id="KW-0804">Transcription</keyword>
<dbReference type="SUPFAM" id="SSF46785">
    <property type="entry name" value="Winged helix' DNA-binding domain"/>
    <property type="match status" value="1"/>
</dbReference>
<reference evidence="7" key="1">
    <citation type="submission" date="2021-02" db="EMBL/GenBank/DDBJ databases">
        <title>Sulfurospirillum tamanensis sp. nov.</title>
        <authorList>
            <person name="Merkel A.Y."/>
        </authorList>
    </citation>
    <scope>NUCLEOTIDE SEQUENCE [LARGE SCALE GENOMIC DNA]</scope>
    <source>
        <strain evidence="7">T05b</strain>
    </source>
</reference>
<organism evidence="6 7">
    <name type="scientific">Sulfurospirillum tamanense</name>
    <dbReference type="NCBI Taxonomy" id="2813362"/>
    <lineage>
        <taxon>Bacteria</taxon>
        <taxon>Pseudomonadati</taxon>
        <taxon>Campylobacterota</taxon>
        <taxon>Epsilonproteobacteria</taxon>
        <taxon>Campylobacterales</taxon>
        <taxon>Sulfurospirillaceae</taxon>
        <taxon>Sulfurospirillum</taxon>
    </lineage>
</organism>
<dbReference type="Gene3D" id="1.10.10.10">
    <property type="entry name" value="Winged helix-like DNA-binding domain superfamily/Winged helix DNA-binding domain"/>
    <property type="match status" value="1"/>
</dbReference>
<dbReference type="EMBL" id="JAFHKK010000021">
    <property type="protein sequence ID" value="MBN2965000.1"/>
    <property type="molecule type" value="Genomic_DNA"/>
</dbReference>
<dbReference type="InterPro" id="IPR000847">
    <property type="entry name" value="LysR_HTH_N"/>
</dbReference>
<dbReference type="Gene3D" id="3.40.190.290">
    <property type="match status" value="1"/>
</dbReference>
<evidence type="ECO:0000256" key="4">
    <source>
        <dbReference type="ARBA" id="ARBA00023163"/>
    </source>
</evidence>
<proteinExistence type="inferred from homology"/>
<feature type="domain" description="HTH lysR-type" evidence="5">
    <location>
        <begin position="5"/>
        <end position="62"/>
    </location>
</feature>
<reference evidence="6 7" key="3">
    <citation type="submission" date="2021-02" db="EMBL/GenBank/DDBJ databases">
        <authorList>
            <person name="Merkel A.Y."/>
        </authorList>
    </citation>
    <scope>NUCLEOTIDE SEQUENCE [LARGE SCALE GENOMIC DNA]</scope>
    <source>
        <strain evidence="6 7">T05b</strain>
    </source>
</reference>
<name>A0ABS2WTS8_9BACT</name>
<keyword evidence="7" id="KW-1185">Reference proteome</keyword>
<comment type="caution">
    <text evidence="6">The sequence shown here is derived from an EMBL/GenBank/DDBJ whole genome shotgun (WGS) entry which is preliminary data.</text>
</comment>
<keyword evidence="2" id="KW-0805">Transcription regulation</keyword>
<evidence type="ECO:0000256" key="3">
    <source>
        <dbReference type="ARBA" id="ARBA00023125"/>
    </source>
</evidence>
<dbReference type="PANTHER" id="PTHR30126:SF94">
    <property type="entry name" value="LYSR FAMILY TRANSCRIPTIONAL REGULATOR"/>
    <property type="match status" value="1"/>
</dbReference>
<evidence type="ECO:0000256" key="2">
    <source>
        <dbReference type="ARBA" id="ARBA00023015"/>
    </source>
</evidence>
<evidence type="ECO:0000256" key="1">
    <source>
        <dbReference type="ARBA" id="ARBA00009437"/>
    </source>
</evidence>
<keyword evidence="3" id="KW-0238">DNA-binding</keyword>